<evidence type="ECO:0000256" key="1">
    <source>
        <dbReference type="ARBA" id="ARBA00004191"/>
    </source>
</evidence>
<dbReference type="AlphaFoldDB" id="A0ABD2YK21"/>
<evidence type="ECO:0000256" key="7">
    <source>
        <dbReference type="SAM" id="SignalP"/>
    </source>
</evidence>
<dbReference type="PROSITE" id="PS51277">
    <property type="entry name" value="BURP"/>
    <property type="match status" value="1"/>
</dbReference>
<dbReference type="InterPro" id="IPR004873">
    <property type="entry name" value="BURP_dom"/>
</dbReference>
<dbReference type="Proteomes" id="UP001630127">
    <property type="component" value="Unassembled WGS sequence"/>
</dbReference>
<feature type="domain" description="BURP" evidence="8">
    <location>
        <begin position="122"/>
        <end position="332"/>
    </location>
</feature>
<evidence type="ECO:0000259" key="8">
    <source>
        <dbReference type="PROSITE" id="PS51277"/>
    </source>
</evidence>
<feature type="signal peptide" evidence="7">
    <location>
        <begin position="1"/>
        <end position="28"/>
    </location>
</feature>
<evidence type="ECO:0000313" key="9">
    <source>
        <dbReference type="EMBL" id="KAL3506809.1"/>
    </source>
</evidence>
<reference evidence="9 10" key="1">
    <citation type="submission" date="2024-11" db="EMBL/GenBank/DDBJ databases">
        <title>A near-complete genome assembly of Cinchona calisaya.</title>
        <authorList>
            <person name="Lian D.C."/>
            <person name="Zhao X.W."/>
            <person name="Wei L."/>
        </authorList>
    </citation>
    <scope>NUCLEOTIDE SEQUENCE [LARGE SCALE GENOMIC DNA]</scope>
    <source>
        <tissue evidence="9">Nenye</tissue>
    </source>
</reference>
<evidence type="ECO:0000313" key="10">
    <source>
        <dbReference type="Proteomes" id="UP001630127"/>
    </source>
</evidence>
<dbReference type="SMART" id="SM01045">
    <property type="entry name" value="BURP"/>
    <property type="match status" value="1"/>
</dbReference>
<organism evidence="9 10">
    <name type="scientific">Cinchona calisaya</name>
    <dbReference type="NCBI Taxonomy" id="153742"/>
    <lineage>
        <taxon>Eukaryota</taxon>
        <taxon>Viridiplantae</taxon>
        <taxon>Streptophyta</taxon>
        <taxon>Embryophyta</taxon>
        <taxon>Tracheophyta</taxon>
        <taxon>Spermatophyta</taxon>
        <taxon>Magnoliopsida</taxon>
        <taxon>eudicotyledons</taxon>
        <taxon>Gunneridae</taxon>
        <taxon>Pentapetalae</taxon>
        <taxon>asterids</taxon>
        <taxon>lamiids</taxon>
        <taxon>Gentianales</taxon>
        <taxon>Rubiaceae</taxon>
        <taxon>Cinchonoideae</taxon>
        <taxon>Cinchoneae</taxon>
        <taxon>Cinchona</taxon>
    </lineage>
</organism>
<dbReference type="PANTHER" id="PTHR31458:SF16">
    <property type="entry name" value="BURP DOMAIN-CONTAINING PROTEIN"/>
    <property type="match status" value="1"/>
</dbReference>
<comment type="caution">
    <text evidence="9">The sequence shown here is derived from an EMBL/GenBank/DDBJ whole genome shotgun (WGS) entry which is preliminary data.</text>
</comment>
<dbReference type="PANTHER" id="PTHR31458">
    <property type="entry name" value="POLYGALACTURONASE 1 BETA-LIKE PROTEIN 2"/>
    <property type="match status" value="1"/>
</dbReference>
<dbReference type="InterPro" id="IPR051897">
    <property type="entry name" value="PG-associated_BURP"/>
</dbReference>
<keyword evidence="6" id="KW-0325">Glycoprotein</keyword>
<keyword evidence="5 7" id="KW-0732">Signal</keyword>
<dbReference type="GO" id="GO:0048046">
    <property type="term" value="C:apoplast"/>
    <property type="evidence" value="ECO:0007669"/>
    <property type="project" value="UniProtKB-SubCell"/>
</dbReference>
<keyword evidence="4" id="KW-0052">Apoplast</keyword>
<feature type="chain" id="PRO_5044788639" description="BURP domain-containing protein" evidence="7">
    <location>
        <begin position="29"/>
        <end position="335"/>
    </location>
</feature>
<dbReference type="Pfam" id="PF03181">
    <property type="entry name" value="BURP"/>
    <property type="match status" value="1"/>
</dbReference>
<keyword evidence="3" id="KW-0964">Secreted</keyword>
<evidence type="ECO:0000256" key="6">
    <source>
        <dbReference type="ARBA" id="ARBA00023180"/>
    </source>
</evidence>
<evidence type="ECO:0000256" key="2">
    <source>
        <dbReference type="ARBA" id="ARBA00004271"/>
    </source>
</evidence>
<protein>
    <recommendedName>
        <fullName evidence="8">BURP domain-containing protein</fullName>
    </recommendedName>
</protein>
<dbReference type="EMBL" id="JBJUIK010000013">
    <property type="protein sequence ID" value="KAL3506809.1"/>
    <property type="molecule type" value="Genomic_DNA"/>
</dbReference>
<evidence type="ECO:0000256" key="5">
    <source>
        <dbReference type="ARBA" id="ARBA00022729"/>
    </source>
</evidence>
<gene>
    <name evidence="9" type="ORF">ACH5RR_032191</name>
</gene>
<keyword evidence="3" id="KW-0134">Cell wall</keyword>
<comment type="subcellular location">
    <subcellularLocation>
        <location evidence="1">Secreted</location>
        <location evidence="1">Cell wall</location>
    </subcellularLocation>
    <subcellularLocation>
        <location evidence="2">Secreted</location>
        <location evidence="2">Extracellular space</location>
        <location evidence="2">Apoplast</location>
    </subcellularLocation>
</comment>
<evidence type="ECO:0000256" key="4">
    <source>
        <dbReference type="ARBA" id="ARBA00022523"/>
    </source>
</evidence>
<accession>A0ABD2YK21</accession>
<proteinExistence type="predicted"/>
<keyword evidence="10" id="KW-1185">Reference proteome</keyword>
<evidence type="ECO:0000256" key="3">
    <source>
        <dbReference type="ARBA" id="ARBA00022512"/>
    </source>
</evidence>
<sequence>MAAYSITSFLIFPFLLLVLALTPLSISGFPHSSVASNQLNFWSKNVLTKMPKPVLSKLSPLSKLDSEYLASLLVSKKSVSSDAKLCSMANLACLIRKPSKRCIIYAATSISRASKEVDPNSFFRLSKFEKGNKVHLPNLNDQIPRRSFLPYEIASKISISSNDLQNMFPATFASPATKEAIQTTLLYCSAPTLKGEIKSCPKSLEDMIEFSKNVLGEKELVALTSKSTKGSGKELLIGNVKQFDAEKVVACHEVFLPFAAYFCHLLSSTHLYAVDLVEPETRAPVNTLLAVCHMDTSPWPANHVAFKILKSSPGKTEACHWFSQIDLVWIGNGKN</sequence>
<name>A0ABD2YK21_9GENT</name>